<comment type="caution">
    <text evidence="1">The sequence shown here is derived from an EMBL/GenBank/DDBJ whole genome shotgun (WGS) entry which is preliminary data.</text>
</comment>
<protein>
    <submittedName>
        <fullName evidence="1">Uncharacterized protein</fullName>
    </submittedName>
</protein>
<feature type="non-terminal residue" evidence="1">
    <location>
        <position position="120"/>
    </location>
</feature>
<name>A0A8K0GIK7_IGNLU</name>
<gene>
    <name evidence="1" type="ORF">ILUMI_06896</name>
</gene>
<evidence type="ECO:0000313" key="1">
    <source>
        <dbReference type="EMBL" id="KAF2899278.1"/>
    </source>
</evidence>
<proteinExistence type="predicted"/>
<keyword evidence="2" id="KW-1185">Reference proteome</keyword>
<evidence type="ECO:0000313" key="2">
    <source>
        <dbReference type="Proteomes" id="UP000801492"/>
    </source>
</evidence>
<dbReference type="Proteomes" id="UP000801492">
    <property type="component" value="Unassembled WGS sequence"/>
</dbReference>
<dbReference type="EMBL" id="VTPC01002913">
    <property type="protein sequence ID" value="KAF2899278.1"/>
    <property type="molecule type" value="Genomic_DNA"/>
</dbReference>
<organism evidence="1 2">
    <name type="scientific">Ignelater luminosus</name>
    <name type="common">Cucubano</name>
    <name type="synonym">Pyrophorus luminosus</name>
    <dbReference type="NCBI Taxonomy" id="2038154"/>
    <lineage>
        <taxon>Eukaryota</taxon>
        <taxon>Metazoa</taxon>
        <taxon>Ecdysozoa</taxon>
        <taxon>Arthropoda</taxon>
        <taxon>Hexapoda</taxon>
        <taxon>Insecta</taxon>
        <taxon>Pterygota</taxon>
        <taxon>Neoptera</taxon>
        <taxon>Endopterygota</taxon>
        <taxon>Coleoptera</taxon>
        <taxon>Polyphaga</taxon>
        <taxon>Elateriformia</taxon>
        <taxon>Elateroidea</taxon>
        <taxon>Elateridae</taxon>
        <taxon>Agrypninae</taxon>
        <taxon>Pyrophorini</taxon>
        <taxon>Ignelater</taxon>
    </lineage>
</organism>
<sequence length="120" mass="13989">MGETLAVIQYENKNVLNIINYDSGSVLPEELQDPLSTFIYDQAEDVVQEETKEKMLIQEMPQYTLHSRLRPSSSTSSRLKVFRDPYADRKLKMQHRPEYSSEDPLPILREINLLEMAVDE</sequence>
<accession>A0A8K0GIK7</accession>
<dbReference type="AlphaFoldDB" id="A0A8K0GIK7"/>
<reference evidence="1" key="1">
    <citation type="submission" date="2019-08" db="EMBL/GenBank/DDBJ databases">
        <title>The genome of the North American firefly Photinus pyralis.</title>
        <authorList>
            <consortium name="Photinus pyralis genome working group"/>
            <person name="Fallon T.R."/>
            <person name="Sander Lower S.E."/>
            <person name="Weng J.-K."/>
        </authorList>
    </citation>
    <scope>NUCLEOTIDE SEQUENCE</scope>
    <source>
        <strain evidence="1">TRF0915ILg1</strain>
        <tissue evidence="1">Whole body</tissue>
    </source>
</reference>